<dbReference type="PANTHER" id="PTHR46730">
    <property type="entry name" value="POLYCYSTIN-1"/>
    <property type="match status" value="1"/>
</dbReference>
<gene>
    <name evidence="8" type="ORF">G3O08_07320</name>
</gene>
<dbReference type="EMBL" id="JAAGVY010000010">
    <property type="protein sequence ID" value="NEN23306.1"/>
    <property type="molecule type" value="Genomic_DNA"/>
</dbReference>
<dbReference type="SUPFAM" id="SSF49299">
    <property type="entry name" value="PKD domain"/>
    <property type="match status" value="16"/>
</dbReference>
<protein>
    <submittedName>
        <fullName evidence="8">PKD domain-containing protein</fullName>
    </submittedName>
</protein>
<keyword evidence="5" id="KW-0472">Membrane</keyword>
<dbReference type="InterPro" id="IPR035986">
    <property type="entry name" value="PKD_dom_sf"/>
</dbReference>
<dbReference type="CDD" id="cd00146">
    <property type="entry name" value="PKD"/>
    <property type="match status" value="7"/>
</dbReference>
<feature type="chain" id="PRO_5029477751" evidence="6">
    <location>
        <begin position="22"/>
        <end position="1679"/>
    </location>
</feature>
<dbReference type="InterPro" id="IPR026341">
    <property type="entry name" value="T9SS_type_B"/>
</dbReference>
<keyword evidence="6" id="KW-0732">Signal</keyword>
<dbReference type="Gene3D" id="2.60.40.10">
    <property type="entry name" value="Immunoglobulins"/>
    <property type="match status" value="17"/>
</dbReference>
<keyword evidence="2" id="KW-0812">Transmembrane</keyword>
<evidence type="ECO:0000256" key="4">
    <source>
        <dbReference type="ARBA" id="ARBA00022989"/>
    </source>
</evidence>
<evidence type="ECO:0000256" key="2">
    <source>
        <dbReference type="ARBA" id="ARBA00022692"/>
    </source>
</evidence>
<feature type="domain" description="PKD" evidence="7">
    <location>
        <begin position="763"/>
        <end position="785"/>
    </location>
</feature>
<dbReference type="SMART" id="SM00089">
    <property type="entry name" value="PKD"/>
    <property type="match status" value="14"/>
</dbReference>
<feature type="domain" description="PKD" evidence="7">
    <location>
        <begin position="680"/>
        <end position="714"/>
    </location>
</feature>
<sequence length="1679" mass="180929">MTKIGIGLFIAAFCMHSNSFAQCELFDFYGNPSSNPVWYSCNGNDFTLSIQSPNSIGAYTIDWGDGSPIQNGPGLVPPNAVYHIYGATVDIYTVTFTETATGCTITGTVIMEEATNASIQIPVGGLTQACAPQVMEFINSSTNTSTTTTFIWNFGDGSPNETYDYTNLGQTISHTYQQGTVDCETVVTLTAENNCNTVQGGPSNATFNPIRIWDIDDAGITASETILCFPDNEVTYTNTTERNCLFQGNIYQRYEYWNFGDYWGLGYDSIIDWRAWPPTFPHTLEYPGIGSYTTTLLDSNLCGIDVATITIQIVPPPTAGASANAASICEGETITFTNSSSSSATDFEWNFGDGTPPVYSGSNTVDHVFSNFGNYTVRLIAAVGGLSGGCADTAYVPITVLPAPEAIISVDNTAACDTLVATFTDSSTGVISSYAWDFGNGNTSSAQNPPVQNYNSPGNYNVTLTVEAPNLCKNTDTQIVRVYESPVADFMVDDVCIGSIGSFLDLSTHAGGDPITTWFWDFGDGATSVDTNATHAYTVPGPYVVSLTVETATCTDTKTLNINVQNAPTASFSPDIAAGCAPLEVDFTNSSVGGNTFTWIFGDGSGSASVSPNHTFNNYGNVDSVYTVKLIARNAFGCTDTVQSNITVHPNAVSQFQTFYTPACNADSAIFLNNSLNASSFEWNFGDGSPTTNVINPKHLFTNSNNTLVNYTVTLIANTPFGCADTSTTTISVYPQPNFDFTLDVDSGCAPFSVQFPVVSGAVAYYWTFGDGTISIAPNPSHTYANNTLIDRTYTVQLVATSAFGCNDTTTADIVVHPNPITQFSVDRTAGCSPLTVSIENQTILGDSLVWTYGDGATSDTMAVIHGHEFVNNTNQTVTYTIGLNAFTANGCSRSFTRNVEVYPSVVASYTHPLEGCSPLSFTFENNSLNGNIYQWDLGNGVVSLADEPIGGYQNNTIFPDTFDIRLIATSIYGCEDTARSQIVVYPKPNASIVPDRTTGCSPLQVVFQNNSSTADSYAWNYGDGSISDTAAVIHSHTFLSTSTAPQFFDVSMVASTDFGCTDTAAYEITVYPDVIAAFTGNPLEGCSPLATNFVNQSFGASTFFWNFGDGSEAYSPNPAHNFVNLSDTINDYTVTMVAQSGFGCTDTASIAVKVHPNPDISFAVAGIEGCFPAEFTFGNYSRGASTFNWVYGDGTNSNNGDSLHTHTYVNSGTELATYSVTLNGTSDYGCTAAATVDVDVIPEIIADVVQPQGGCSPYTAEFVNNSVGAFTYYWEFGDNTYSQDAEPTHFYTNANAEDSVYTVRFIASSLWGCGDTLVFDIPVVGQPQAAFVAAPSVQTFPAATVNVANLSAANSTAEFEWVWGDGIIELSDDPATPNAHTYETWGEYTINLIVGNQVCNDTAKQDIRIEPPLPIADFEGEGIGCMPLVVSFTNTSTYGVTYLWDFGDGTNSNQVNPTHTYYQSGTYNVMLTVTGPGGDIDIKIKTSVAIVHPRAEAYFTVNPPVITIPDQVFFLNVSTDATIFTWNFGDGGTSDQFSPYHFYETTGWHGVTLIANNEFNCPDTFVVDQAVRGNVDTRIAFPNAFTPNPNGPNGGYWTVDDMFNNDIFFPMYKGVEEFEMQIFNRWGELLFESKDVRQGWDGYYRGMICQQDVYVWRVKVTFQDGGDLTEMGDVTLIR</sequence>
<evidence type="ECO:0000259" key="7">
    <source>
        <dbReference type="PROSITE" id="PS50093"/>
    </source>
</evidence>
<reference evidence="8 9" key="1">
    <citation type="submission" date="2020-02" db="EMBL/GenBank/DDBJ databases">
        <title>Out from the shadows clarifying the taxonomy of the family Cryomorphaceae and related taxa by utilizing the GTDB taxonomic framework.</title>
        <authorList>
            <person name="Bowman J.P."/>
        </authorList>
    </citation>
    <scope>NUCLEOTIDE SEQUENCE [LARGE SCALE GENOMIC DNA]</scope>
    <source>
        <strain evidence="8 9">QSSC 1-22</strain>
    </source>
</reference>
<keyword evidence="4" id="KW-1133">Transmembrane helix</keyword>
<comment type="caution">
    <text evidence="8">The sequence shown here is derived from an EMBL/GenBank/DDBJ whole genome shotgun (WGS) entry which is preliminary data.</text>
</comment>
<dbReference type="PANTHER" id="PTHR46730:SF4">
    <property type="entry name" value="POLYCYSTIC KIDNEY DISEASE PROTEIN 1-LIKE 1"/>
    <property type="match status" value="1"/>
</dbReference>
<evidence type="ECO:0000256" key="6">
    <source>
        <dbReference type="SAM" id="SignalP"/>
    </source>
</evidence>
<feature type="domain" description="PKD" evidence="7">
    <location>
        <begin position="1187"/>
        <end position="1222"/>
    </location>
</feature>
<dbReference type="PROSITE" id="PS50093">
    <property type="entry name" value="PKD"/>
    <property type="match status" value="13"/>
</dbReference>
<feature type="domain" description="PKD" evidence="7">
    <location>
        <begin position="1412"/>
        <end position="1479"/>
    </location>
</feature>
<dbReference type="NCBIfam" id="TIGR04131">
    <property type="entry name" value="Bac_Flav_CTERM"/>
    <property type="match status" value="1"/>
</dbReference>
<dbReference type="GO" id="GO:0006816">
    <property type="term" value="P:calcium ion transport"/>
    <property type="evidence" value="ECO:0007669"/>
    <property type="project" value="TreeGrafter"/>
</dbReference>
<feature type="domain" description="PKD" evidence="7">
    <location>
        <begin position="1328"/>
        <end position="1411"/>
    </location>
</feature>
<keyword evidence="9" id="KW-1185">Reference proteome</keyword>
<accession>A0A7K3WP15</accession>
<dbReference type="Proteomes" id="UP000486602">
    <property type="component" value="Unassembled WGS sequence"/>
</dbReference>
<organism evidence="8 9">
    <name type="scientific">Cryomorpha ignava</name>
    <dbReference type="NCBI Taxonomy" id="101383"/>
    <lineage>
        <taxon>Bacteria</taxon>
        <taxon>Pseudomonadati</taxon>
        <taxon>Bacteroidota</taxon>
        <taxon>Flavobacteriia</taxon>
        <taxon>Flavobacteriales</taxon>
        <taxon>Cryomorphaceae</taxon>
        <taxon>Cryomorpha</taxon>
    </lineage>
</organism>
<dbReference type="Pfam" id="PF13585">
    <property type="entry name" value="CHU_C"/>
    <property type="match status" value="1"/>
</dbReference>
<feature type="domain" description="PKD" evidence="7">
    <location>
        <begin position="1514"/>
        <end position="1558"/>
    </location>
</feature>
<dbReference type="InterPro" id="IPR022409">
    <property type="entry name" value="PKD/Chitinase_dom"/>
</dbReference>
<feature type="domain" description="PKD" evidence="7">
    <location>
        <begin position="506"/>
        <end position="565"/>
    </location>
</feature>
<dbReference type="InterPro" id="IPR013783">
    <property type="entry name" value="Ig-like_fold"/>
</dbReference>
<evidence type="ECO:0000256" key="5">
    <source>
        <dbReference type="ARBA" id="ARBA00023136"/>
    </source>
</evidence>
<dbReference type="Pfam" id="PF18911">
    <property type="entry name" value="PKD_4"/>
    <property type="match status" value="8"/>
</dbReference>
<dbReference type="InterPro" id="IPR000601">
    <property type="entry name" value="PKD_dom"/>
</dbReference>
<evidence type="ECO:0000256" key="3">
    <source>
        <dbReference type="ARBA" id="ARBA00022737"/>
    </source>
</evidence>
<keyword evidence="3" id="KW-0677">Repeat</keyword>
<dbReference type="GO" id="GO:0005886">
    <property type="term" value="C:plasma membrane"/>
    <property type="evidence" value="ECO:0007669"/>
    <property type="project" value="TreeGrafter"/>
</dbReference>
<feature type="domain" description="PKD" evidence="7">
    <location>
        <begin position="596"/>
        <end position="628"/>
    </location>
</feature>
<comment type="subcellular location">
    <subcellularLocation>
        <location evidence="1">Membrane</location>
        <topology evidence="1">Multi-pass membrane protein</topology>
    </subcellularLocation>
</comment>
<feature type="domain" description="PKD" evidence="7">
    <location>
        <begin position="118"/>
        <end position="176"/>
    </location>
</feature>
<evidence type="ECO:0000313" key="8">
    <source>
        <dbReference type="EMBL" id="NEN23306.1"/>
    </source>
</evidence>
<evidence type="ECO:0000256" key="1">
    <source>
        <dbReference type="ARBA" id="ARBA00004141"/>
    </source>
</evidence>
<feature type="signal peptide" evidence="6">
    <location>
        <begin position="1"/>
        <end position="21"/>
    </location>
</feature>
<feature type="domain" description="PKD" evidence="7">
    <location>
        <begin position="1272"/>
        <end position="1295"/>
    </location>
</feature>
<dbReference type="GO" id="GO:0005261">
    <property type="term" value="F:monoatomic cation channel activity"/>
    <property type="evidence" value="ECO:0007669"/>
    <property type="project" value="TreeGrafter"/>
</dbReference>
<dbReference type="RefSeq" id="WP_163284412.1">
    <property type="nucleotide sequence ID" value="NZ_JAAGVY010000010.1"/>
</dbReference>
<feature type="domain" description="PKD" evidence="7">
    <location>
        <begin position="404"/>
        <end position="466"/>
    </location>
</feature>
<feature type="domain" description="PKD" evidence="7">
    <location>
        <begin position="1103"/>
        <end position="1155"/>
    </location>
</feature>
<name>A0A7K3WP15_9FLAO</name>
<feature type="domain" description="PKD" evidence="7">
    <location>
        <begin position="317"/>
        <end position="382"/>
    </location>
</feature>
<proteinExistence type="predicted"/>
<evidence type="ECO:0000313" key="9">
    <source>
        <dbReference type="Proteomes" id="UP000486602"/>
    </source>
</evidence>